<dbReference type="SMART" id="SM00388">
    <property type="entry name" value="HisKA"/>
    <property type="match status" value="1"/>
</dbReference>
<evidence type="ECO:0000313" key="10">
    <source>
        <dbReference type="Proteomes" id="UP001168528"/>
    </source>
</evidence>
<evidence type="ECO:0000256" key="5">
    <source>
        <dbReference type="ARBA" id="ARBA00022777"/>
    </source>
</evidence>
<dbReference type="InterPro" id="IPR036890">
    <property type="entry name" value="HATPase_C_sf"/>
</dbReference>
<dbReference type="InterPro" id="IPR005467">
    <property type="entry name" value="His_kinase_dom"/>
</dbReference>
<feature type="transmembrane region" description="Helical" evidence="7">
    <location>
        <begin position="91"/>
        <end position="111"/>
    </location>
</feature>
<keyword evidence="7" id="KW-0812">Transmembrane</keyword>
<feature type="transmembrane region" description="Helical" evidence="7">
    <location>
        <begin position="29"/>
        <end position="52"/>
    </location>
</feature>
<proteinExistence type="predicted"/>
<evidence type="ECO:0000256" key="2">
    <source>
        <dbReference type="ARBA" id="ARBA00012438"/>
    </source>
</evidence>
<feature type="domain" description="Histidine kinase" evidence="8">
    <location>
        <begin position="304"/>
        <end position="455"/>
    </location>
</feature>
<dbReference type="CDD" id="cd00130">
    <property type="entry name" value="PAS"/>
    <property type="match status" value="1"/>
</dbReference>
<comment type="catalytic activity">
    <reaction evidence="1">
        <text>ATP + protein L-histidine = ADP + protein N-phospho-L-histidine.</text>
        <dbReference type="EC" id="2.7.13.3"/>
    </reaction>
</comment>
<dbReference type="PROSITE" id="PS50109">
    <property type="entry name" value="HIS_KIN"/>
    <property type="match status" value="1"/>
</dbReference>
<evidence type="ECO:0000256" key="1">
    <source>
        <dbReference type="ARBA" id="ARBA00000085"/>
    </source>
</evidence>
<dbReference type="RefSeq" id="WP_302037287.1">
    <property type="nucleotide sequence ID" value="NZ_JAUKPO010000004.1"/>
</dbReference>
<evidence type="ECO:0000256" key="4">
    <source>
        <dbReference type="ARBA" id="ARBA00022679"/>
    </source>
</evidence>
<keyword evidence="4" id="KW-0808">Transferase</keyword>
<sequence>MIELTDLVDERFMPHGHCYFWEPWVLWSYAISDSIIAIAYFCIPLALLYIYLKRKDFTYVWMAVLFAVFIAGCGITHVFDVVNIWKPLYTLDVMARIITAMASIGTAAVLIKFTPKIIDIPTAEQWKRVNEELQALNEELRAQLEESKEKDKTIQAYKEFEKITETLPQMVWTTNPFITNGNKASTGESLYINRRWYEYTGYTDQTPFQEMFIESVLPEQREDLQKQWRKSRETLEDFSCEIQIRRFDGAYRWHAGKGVYIASTNSWVGTFTDVDDQKTYSEMLANKNQELVRINTDLDSFIYTASHDLKSPIANMEGLAIALTKKLITRYTLDDELNQILSMIAGSISRLKLTISDLTEIAKVQKEDADKEVVSVNDMVAEVTSSLDQLMNGNEVVLHKRIEVKEIAFAPKNLRSIIYNLLSNAIKYRSPERTPEIVIETRRIDQYLLIRVEDN</sequence>
<evidence type="ECO:0000256" key="6">
    <source>
        <dbReference type="SAM" id="Coils"/>
    </source>
</evidence>
<keyword evidence="7" id="KW-0472">Membrane</keyword>
<dbReference type="SUPFAM" id="SSF55874">
    <property type="entry name" value="ATPase domain of HSP90 chaperone/DNA topoisomerase II/histidine kinase"/>
    <property type="match status" value="1"/>
</dbReference>
<keyword evidence="6" id="KW-0175">Coiled coil</keyword>
<protein>
    <recommendedName>
        <fullName evidence="2">histidine kinase</fullName>
        <ecNumber evidence="2">2.7.13.3</ecNumber>
    </recommendedName>
</protein>
<evidence type="ECO:0000256" key="7">
    <source>
        <dbReference type="SAM" id="Phobius"/>
    </source>
</evidence>
<dbReference type="Pfam" id="PF08447">
    <property type="entry name" value="PAS_3"/>
    <property type="match status" value="1"/>
</dbReference>
<keyword evidence="10" id="KW-1185">Reference proteome</keyword>
<feature type="coiled-coil region" evidence="6">
    <location>
        <begin position="123"/>
        <end position="153"/>
    </location>
</feature>
<dbReference type="Proteomes" id="UP001168528">
    <property type="component" value="Unassembled WGS sequence"/>
</dbReference>
<dbReference type="SUPFAM" id="SSF55785">
    <property type="entry name" value="PYP-like sensor domain (PAS domain)"/>
    <property type="match status" value="1"/>
</dbReference>
<keyword evidence="5 9" id="KW-0418">Kinase</keyword>
<keyword evidence="7" id="KW-1133">Transmembrane helix</keyword>
<gene>
    <name evidence="9" type="ORF">Q0590_09500</name>
</gene>
<dbReference type="InterPro" id="IPR058544">
    <property type="entry name" value="ETR1_N"/>
</dbReference>
<evidence type="ECO:0000313" key="9">
    <source>
        <dbReference type="EMBL" id="MDO1446483.1"/>
    </source>
</evidence>
<dbReference type="InterPro" id="IPR000014">
    <property type="entry name" value="PAS"/>
</dbReference>
<dbReference type="NCBIfam" id="TIGR00229">
    <property type="entry name" value="sensory_box"/>
    <property type="match status" value="1"/>
</dbReference>
<dbReference type="InterPro" id="IPR035965">
    <property type="entry name" value="PAS-like_dom_sf"/>
</dbReference>
<dbReference type="Gene3D" id="3.30.450.20">
    <property type="entry name" value="PAS domain"/>
    <property type="match status" value="1"/>
</dbReference>
<dbReference type="InterPro" id="IPR003661">
    <property type="entry name" value="HisK_dim/P_dom"/>
</dbReference>
<dbReference type="Pfam" id="PF25487">
    <property type="entry name" value="ETR1_N"/>
    <property type="match status" value="1"/>
</dbReference>
<dbReference type="EC" id="2.7.13.3" evidence="2"/>
<dbReference type="EMBL" id="JAUKPO010000004">
    <property type="protein sequence ID" value="MDO1446483.1"/>
    <property type="molecule type" value="Genomic_DNA"/>
</dbReference>
<evidence type="ECO:0000256" key="3">
    <source>
        <dbReference type="ARBA" id="ARBA00022553"/>
    </source>
</evidence>
<keyword evidence="3" id="KW-0597">Phosphoprotein</keyword>
<dbReference type="Gene3D" id="3.30.565.10">
    <property type="entry name" value="Histidine kinase-like ATPase, C-terminal domain"/>
    <property type="match status" value="1"/>
</dbReference>
<dbReference type="PANTHER" id="PTHR43304:SF1">
    <property type="entry name" value="PAC DOMAIN-CONTAINING PROTEIN"/>
    <property type="match status" value="1"/>
</dbReference>
<reference evidence="9" key="1">
    <citation type="submission" date="2023-07" db="EMBL/GenBank/DDBJ databases">
        <title>The genome sequence of Rhodocytophaga aerolata KACC 12507.</title>
        <authorList>
            <person name="Zhang X."/>
        </authorList>
    </citation>
    <scope>NUCLEOTIDE SEQUENCE</scope>
    <source>
        <strain evidence="9">KACC 12507</strain>
    </source>
</reference>
<dbReference type="InterPro" id="IPR013655">
    <property type="entry name" value="PAS_fold_3"/>
</dbReference>
<organism evidence="9 10">
    <name type="scientific">Rhodocytophaga aerolata</name>
    <dbReference type="NCBI Taxonomy" id="455078"/>
    <lineage>
        <taxon>Bacteria</taxon>
        <taxon>Pseudomonadati</taxon>
        <taxon>Bacteroidota</taxon>
        <taxon>Cytophagia</taxon>
        <taxon>Cytophagales</taxon>
        <taxon>Rhodocytophagaceae</taxon>
        <taxon>Rhodocytophaga</taxon>
    </lineage>
</organism>
<dbReference type="Pfam" id="PF00512">
    <property type="entry name" value="HisKA"/>
    <property type="match status" value="1"/>
</dbReference>
<dbReference type="PANTHER" id="PTHR43304">
    <property type="entry name" value="PHYTOCHROME-LIKE PROTEIN CPH1"/>
    <property type="match status" value="1"/>
</dbReference>
<accession>A0ABT8R5C2</accession>
<dbReference type="Gene3D" id="1.10.287.130">
    <property type="match status" value="1"/>
</dbReference>
<feature type="transmembrane region" description="Helical" evidence="7">
    <location>
        <begin position="59"/>
        <end position="79"/>
    </location>
</feature>
<comment type="caution">
    <text evidence="9">The sequence shown here is derived from an EMBL/GenBank/DDBJ whole genome shotgun (WGS) entry which is preliminary data.</text>
</comment>
<dbReference type="CDD" id="cd00082">
    <property type="entry name" value="HisKA"/>
    <property type="match status" value="1"/>
</dbReference>
<dbReference type="GO" id="GO:0016301">
    <property type="term" value="F:kinase activity"/>
    <property type="evidence" value="ECO:0007669"/>
    <property type="project" value="UniProtKB-KW"/>
</dbReference>
<name>A0ABT8R5C2_9BACT</name>
<evidence type="ECO:0000259" key="8">
    <source>
        <dbReference type="PROSITE" id="PS50109"/>
    </source>
</evidence>
<dbReference type="InterPro" id="IPR052162">
    <property type="entry name" value="Sensor_kinase/Photoreceptor"/>
</dbReference>